<protein>
    <submittedName>
        <fullName evidence="2">Uncharacterized protein LOC107224315 isoform X1</fullName>
    </submittedName>
</protein>
<dbReference type="GeneID" id="107224315"/>
<sequence>MNKNARLIFRLCVTVGNLRNSASSAARALYTQNSSLCLASDLKDHRYTWPVIKSEDNDVILQALSMARTKAELLEIIKTYSSSLKFEHSLKAFKIFDTIHRQNATVDTSLIPKMDIHELCKVLSNDVKSLSGDDAVLVLRVLRYFNVPSSSFISQSLTEHIKKFLNTISFQRLFEFDTQLGNFESSPLSEALKIAVPIILETRIKNKMLNTNDVQDLTVALNVMHKNSITDRKIMQFIIDSICKQGQNMTVSQATEIFKTLSNLKYLPRNYQEVVQNVQQVFTDNMKQLSYVKIVNILNRMYKAIVIRPNMKFYNEELLDACGNAAIAGNMEFSKGVKILNQLCYLGHMHVPLMDYLIAEYFQNPGVLLKCSKKIVMCFVISLASFNYKPMFWKSMQPTILEIVHRDQVESTKLLEFAVNLAVFDCFEPNMIDKLFSENFLESELSRNKYRTHWNVLLLYQSVQTLCLIPVKKSPPRRILEDAIKANEATNKNSSLLPALEKAMGGSQYVICNLKTKLGHYIDHIVIMRKGGYAVALNLPPEETNECKPITYIEELPLPSESQVVIVKALPARAYTNNSQCLKGSWTLLLRTLEKQTGHAVISINLAIWNDLKEHEKIPHLMQAIRLKCDYLSEAANVS</sequence>
<dbReference type="AlphaFoldDB" id="A0A6J0C029"/>
<dbReference type="InParanoid" id="A0A6J0C029"/>
<dbReference type="RefSeq" id="XP_015519809.1">
    <property type="nucleotide sequence ID" value="XM_015664323.2"/>
</dbReference>
<keyword evidence="1" id="KW-1185">Reference proteome</keyword>
<evidence type="ECO:0000313" key="1">
    <source>
        <dbReference type="Proteomes" id="UP000829291"/>
    </source>
</evidence>
<evidence type="ECO:0000313" key="2">
    <source>
        <dbReference type="RefSeq" id="XP_015519809.1"/>
    </source>
</evidence>
<organism evidence="2">
    <name type="scientific">Neodiprion lecontei</name>
    <name type="common">Redheaded pine sawfly</name>
    <dbReference type="NCBI Taxonomy" id="441921"/>
    <lineage>
        <taxon>Eukaryota</taxon>
        <taxon>Metazoa</taxon>
        <taxon>Ecdysozoa</taxon>
        <taxon>Arthropoda</taxon>
        <taxon>Hexapoda</taxon>
        <taxon>Insecta</taxon>
        <taxon>Pterygota</taxon>
        <taxon>Neoptera</taxon>
        <taxon>Endopterygota</taxon>
        <taxon>Hymenoptera</taxon>
        <taxon>Tenthredinoidea</taxon>
        <taxon>Diprionidae</taxon>
        <taxon>Diprioninae</taxon>
        <taxon>Neodiprion</taxon>
    </lineage>
</organism>
<accession>A0A6J0C029</accession>
<dbReference type="KEGG" id="nlo:107224315"/>
<name>A0A6J0C029_NEOLC</name>
<dbReference type="Proteomes" id="UP000829291">
    <property type="component" value="Chromosome 4"/>
</dbReference>
<reference evidence="2" key="1">
    <citation type="submission" date="2025-08" db="UniProtKB">
        <authorList>
            <consortium name="RefSeq"/>
        </authorList>
    </citation>
    <scope>IDENTIFICATION</scope>
    <source>
        <tissue evidence="2">Thorax and Abdomen</tissue>
    </source>
</reference>
<dbReference type="OrthoDB" id="443524at2759"/>
<proteinExistence type="predicted"/>
<gene>
    <name evidence="2" type="primary">LOC107224315</name>
</gene>